<proteinExistence type="inferred from homology"/>
<keyword evidence="5" id="KW-1185">Reference proteome</keyword>
<dbReference type="PANTHER" id="PTHR45699:SF3">
    <property type="entry name" value="LARGE RIBOSOMAL SUBUNIT PROTEIN UL10"/>
    <property type="match status" value="1"/>
</dbReference>
<keyword evidence="3" id="KW-0687">Ribonucleoprotein</keyword>
<dbReference type="GO" id="GO:0070180">
    <property type="term" value="F:large ribosomal subunit rRNA binding"/>
    <property type="evidence" value="ECO:0000318"/>
    <property type="project" value="GO_Central"/>
</dbReference>
<gene>
    <name evidence="4" type="ORF">T459_07485</name>
</gene>
<dbReference type="STRING" id="4072.A0A2G2ZTS9"/>
<reference evidence="4 5" key="2">
    <citation type="journal article" date="2017" name="Genome Biol.">
        <title>New reference genome sequences of hot pepper reveal the massive evolution of plant disease-resistance genes by retroduplication.</title>
        <authorList>
            <person name="Kim S."/>
            <person name="Park J."/>
            <person name="Yeom S.I."/>
            <person name="Kim Y.M."/>
            <person name="Seo E."/>
            <person name="Kim K.T."/>
            <person name="Kim M.S."/>
            <person name="Lee J.M."/>
            <person name="Cheong K."/>
            <person name="Shin H.S."/>
            <person name="Kim S.B."/>
            <person name="Han K."/>
            <person name="Lee J."/>
            <person name="Park M."/>
            <person name="Lee H.A."/>
            <person name="Lee H.Y."/>
            <person name="Lee Y."/>
            <person name="Oh S."/>
            <person name="Lee J.H."/>
            <person name="Choi E."/>
            <person name="Choi E."/>
            <person name="Lee S.E."/>
            <person name="Jeon J."/>
            <person name="Kim H."/>
            <person name="Choi G."/>
            <person name="Song H."/>
            <person name="Lee J."/>
            <person name="Lee S.C."/>
            <person name="Kwon J.K."/>
            <person name="Lee H.Y."/>
            <person name="Koo N."/>
            <person name="Hong Y."/>
            <person name="Kim R.W."/>
            <person name="Kang W.H."/>
            <person name="Huh J.H."/>
            <person name="Kang B.C."/>
            <person name="Yang T.J."/>
            <person name="Lee Y.H."/>
            <person name="Bennetzen J.L."/>
            <person name="Choi D."/>
        </authorList>
    </citation>
    <scope>NUCLEOTIDE SEQUENCE [LARGE SCALE GENOMIC DNA]</scope>
    <source>
        <strain evidence="5">cv. CM334</strain>
    </source>
</reference>
<evidence type="ECO:0000256" key="3">
    <source>
        <dbReference type="ARBA" id="ARBA00023274"/>
    </source>
</evidence>
<protein>
    <submittedName>
        <fullName evidence="4">Uncharacterized protein</fullName>
    </submittedName>
</protein>
<dbReference type="PANTHER" id="PTHR45699">
    <property type="entry name" value="60S ACIDIC RIBOSOMAL PROTEIN P0"/>
    <property type="match status" value="1"/>
</dbReference>
<dbReference type="Gramene" id="PHT85379">
    <property type="protein sequence ID" value="PHT85379"/>
    <property type="gene ID" value="T459_07485"/>
</dbReference>
<name>A0A2G2ZTS9_CAPAN</name>
<sequence length="603" mass="68691">MQDIVVESQERNKRMLSSICHVRSVLQEEMQLDPTSIDTLENSDIINITSVLESAYNDSDTEVADMVKFHLDSQLPVLVKGPLEFDCKVFNRVPQRDISIEFLSPNAPIDSIPPVLRINDCKWVDTGQLSDSFDRRQYNQIKLLNAPKLFDKMAERSRWLSMLHDSEYIGEVEVLIECSDNLTSFCNYYKLLGVSLDNSFLYSLDWAATSRVERYTIDQFTYVRGNCKRSISVERTRLASSVAFRLSVWTPLSPQQEQVEGILMLVGQIEGLSDYDYDLCVVYVPDGEFLSSIRPTNVNYWETYTGSNSVKEWRKHFNIILPMLMSSIRVTYGAYIVTCFVDGKILKSIVLHNEMVVQEIISNIMLCIHKFCNEHTPLEAGFVLVAGRTWLEYSCYILFNCYTGRAQLGGFVMEEVGTDAFINFDQMTKSSDLVFLLFETLMFDIHKSNGPLSDVVKKCILMFFEISENRAEHNNLYEAISKNIHFGILVATNSLALSSVVLEHSKMDLVAKLAAGVTHVFGLSLALTYVTVDVVSHVLIYAYTTILRIFTKTAYSFHNITRMQKYLQDPSKFTTITVAPVPATFCDPYGTQTWRKPLETTDA</sequence>
<evidence type="ECO:0000313" key="4">
    <source>
        <dbReference type="EMBL" id="PHT85379.1"/>
    </source>
</evidence>
<dbReference type="EMBL" id="AYRZ02000003">
    <property type="protein sequence ID" value="PHT85379.1"/>
    <property type="molecule type" value="Genomic_DNA"/>
</dbReference>
<reference evidence="4 5" key="1">
    <citation type="journal article" date="2014" name="Nat. Genet.">
        <title>Genome sequence of the hot pepper provides insights into the evolution of pungency in Capsicum species.</title>
        <authorList>
            <person name="Kim S."/>
            <person name="Park M."/>
            <person name="Yeom S.I."/>
            <person name="Kim Y.M."/>
            <person name="Lee J.M."/>
            <person name="Lee H.A."/>
            <person name="Seo E."/>
            <person name="Choi J."/>
            <person name="Cheong K."/>
            <person name="Kim K.T."/>
            <person name="Jung K."/>
            <person name="Lee G.W."/>
            <person name="Oh S.K."/>
            <person name="Bae C."/>
            <person name="Kim S.B."/>
            <person name="Lee H.Y."/>
            <person name="Kim S.Y."/>
            <person name="Kim M.S."/>
            <person name="Kang B.C."/>
            <person name="Jo Y.D."/>
            <person name="Yang H.B."/>
            <person name="Jeong H.J."/>
            <person name="Kang W.H."/>
            <person name="Kwon J.K."/>
            <person name="Shin C."/>
            <person name="Lim J.Y."/>
            <person name="Park J.H."/>
            <person name="Huh J.H."/>
            <person name="Kim J.S."/>
            <person name="Kim B.D."/>
            <person name="Cohen O."/>
            <person name="Paran I."/>
            <person name="Suh M.C."/>
            <person name="Lee S.B."/>
            <person name="Kim Y.K."/>
            <person name="Shin Y."/>
            <person name="Noh S.J."/>
            <person name="Park J."/>
            <person name="Seo Y.S."/>
            <person name="Kwon S.Y."/>
            <person name="Kim H.A."/>
            <person name="Park J.M."/>
            <person name="Kim H.J."/>
            <person name="Choi S.B."/>
            <person name="Bosland P.W."/>
            <person name="Reeves G."/>
            <person name="Jo S.H."/>
            <person name="Lee B.W."/>
            <person name="Cho H.T."/>
            <person name="Choi H.S."/>
            <person name="Lee M.S."/>
            <person name="Yu Y."/>
            <person name="Do Choi Y."/>
            <person name="Park B.S."/>
            <person name="van Deynze A."/>
            <person name="Ashrafi H."/>
            <person name="Hill T."/>
            <person name="Kim W.T."/>
            <person name="Pai H.S."/>
            <person name="Ahn H.K."/>
            <person name="Yeam I."/>
            <person name="Giovannoni J.J."/>
            <person name="Rose J.K."/>
            <person name="Sorensen I."/>
            <person name="Lee S.J."/>
            <person name="Kim R.W."/>
            <person name="Choi I.Y."/>
            <person name="Choi B.S."/>
            <person name="Lim J.S."/>
            <person name="Lee Y.H."/>
            <person name="Choi D."/>
        </authorList>
    </citation>
    <scope>NUCLEOTIDE SEQUENCE [LARGE SCALE GENOMIC DNA]</scope>
    <source>
        <strain evidence="5">cv. CM334</strain>
    </source>
</reference>
<keyword evidence="2" id="KW-0689">Ribosomal protein</keyword>
<dbReference type="Proteomes" id="UP000222542">
    <property type="component" value="Unassembled WGS sequence"/>
</dbReference>
<evidence type="ECO:0000313" key="5">
    <source>
        <dbReference type="Proteomes" id="UP000222542"/>
    </source>
</evidence>
<evidence type="ECO:0000256" key="2">
    <source>
        <dbReference type="ARBA" id="ARBA00022980"/>
    </source>
</evidence>
<dbReference type="GO" id="GO:0022625">
    <property type="term" value="C:cytosolic large ribosomal subunit"/>
    <property type="evidence" value="ECO:0000318"/>
    <property type="project" value="GO_Central"/>
</dbReference>
<dbReference type="AlphaFoldDB" id="A0A2G2ZTS9"/>
<evidence type="ECO:0000256" key="1">
    <source>
        <dbReference type="ARBA" id="ARBA00008889"/>
    </source>
</evidence>
<organism evidence="4 5">
    <name type="scientific">Capsicum annuum</name>
    <name type="common">Capsicum pepper</name>
    <dbReference type="NCBI Taxonomy" id="4072"/>
    <lineage>
        <taxon>Eukaryota</taxon>
        <taxon>Viridiplantae</taxon>
        <taxon>Streptophyta</taxon>
        <taxon>Embryophyta</taxon>
        <taxon>Tracheophyta</taxon>
        <taxon>Spermatophyta</taxon>
        <taxon>Magnoliopsida</taxon>
        <taxon>eudicotyledons</taxon>
        <taxon>Gunneridae</taxon>
        <taxon>Pentapetalae</taxon>
        <taxon>asterids</taxon>
        <taxon>lamiids</taxon>
        <taxon>Solanales</taxon>
        <taxon>Solanaceae</taxon>
        <taxon>Solanoideae</taxon>
        <taxon>Capsiceae</taxon>
        <taxon>Capsicum</taxon>
    </lineage>
</organism>
<dbReference type="GO" id="GO:0002181">
    <property type="term" value="P:cytoplasmic translation"/>
    <property type="evidence" value="ECO:0000318"/>
    <property type="project" value="GO_Central"/>
</dbReference>
<comment type="caution">
    <text evidence="4">The sequence shown here is derived from an EMBL/GenBank/DDBJ whole genome shotgun (WGS) entry which is preliminary data.</text>
</comment>
<dbReference type="InterPro" id="IPR050323">
    <property type="entry name" value="Ribosomal_protein_uL10"/>
</dbReference>
<dbReference type="GO" id="GO:0003735">
    <property type="term" value="F:structural constituent of ribosome"/>
    <property type="evidence" value="ECO:0000318"/>
    <property type="project" value="GO_Central"/>
</dbReference>
<accession>A0A2G2ZTS9</accession>
<comment type="similarity">
    <text evidence="1">Belongs to the universal ribosomal protein uL10 family.</text>
</comment>